<proteinExistence type="predicted"/>
<reference evidence="1 2" key="1">
    <citation type="journal article" date="2019" name="Int. J. Syst. Evol. Microbiol.">
        <title>The Global Catalogue of Microorganisms (GCM) 10K type strain sequencing project: providing services to taxonomists for standard genome sequencing and annotation.</title>
        <authorList>
            <consortium name="The Broad Institute Genomics Platform"/>
            <consortium name="The Broad Institute Genome Sequencing Center for Infectious Disease"/>
            <person name="Wu L."/>
            <person name="Ma J."/>
        </authorList>
    </citation>
    <scope>NUCLEOTIDE SEQUENCE [LARGE SCALE GENOMIC DNA]</scope>
    <source>
        <strain evidence="1 2">XZGYJ-43</strain>
    </source>
</reference>
<accession>A0ABD5Z2K1</accession>
<gene>
    <name evidence="1" type="ORF">ACFQJ9_08620</name>
</gene>
<dbReference type="Proteomes" id="UP001596447">
    <property type="component" value="Unassembled WGS sequence"/>
</dbReference>
<dbReference type="AlphaFoldDB" id="A0ABD5Z2K1"/>
<sequence length="51" mass="5884">MTDDLEDDVAEFLERADAVVDDYEKGYMHADAAMAQLEDRIEDLREAYEAE</sequence>
<name>A0ABD5Z2K1_9EURY</name>
<evidence type="ECO:0000313" key="2">
    <source>
        <dbReference type="Proteomes" id="UP001596447"/>
    </source>
</evidence>
<protein>
    <submittedName>
        <fullName evidence="1">Uncharacterized protein</fullName>
    </submittedName>
</protein>
<dbReference type="EMBL" id="JBHTAR010000011">
    <property type="protein sequence ID" value="MFC7199472.1"/>
    <property type="molecule type" value="Genomic_DNA"/>
</dbReference>
<evidence type="ECO:0000313" key="1">
    <source>
        <dbReference type="EMBL" id="MFC7199472.1"/>
    </source>
</evidence>
<organism evidence="1 2">
    <name type="scientific">Halospeciosus flavus</name>
    <dbReference type="NCBI Taxonomy" id="3032283"/>
    <lineage>
        <taxon>Archaea</taxon>
        <taxon>Methanobacteriati</taxon>
        <taxon>Methanobacteriota</taxon>
        <taxon>Stenosarchaea group</taxon>
        <taxon>Halobacteria</taxon>
        <taxon>Halobacteriales</taxon>
        <taxon>Halobacteriaceae</taxon>
        <taxon>Halospeciosus</taxon>
    </lineage>
</organism>
<dbReference type="RefSeq" id="WP_279529404.1">
    <property type="nucleotide sequence ID" value="NZ_CP122312.1"/>
</dbReference>
<keyword evidence="2" id="KW-1185">Reference proteome</keyword>
<comment type="caution">
    <text evidence="1">The sequence shown here is derived from an EMBL/GenBank/DDBJ whole genome shotgun (WGS) entry which is preliminary data.</text>
</comment>